<feature type="transmembrane region" description="Helical" evidence="1">
    <location>
        <begin position="215"/>
        <end position="233"/>
    </location>
</feature>
<feature type="transmembrane region" description="Helical" evidence="1">
    <location>
        <begin position="439"/>
        <end position="460"/>
    </location>
</feature>
<keyword evidence="1" id="KW-0472">Membrane</keyword>
<name>A0A285UK65_9STAP</name>
<feature type="transmembrane region" description="Helical" evidence="1">
    <location>
        <begin position="52"/>
        <end position="72"/>
    </location>
</feature>
<keyword evidence="1" id="KW-0812">Transmembrane</keyword>
<protein>
    <submittedName>
        <fullName evidence="2">Uncharacterized protein</fullName>
    </submittedName>
</protein>
<keyword evidence="1" id="KW-1133">Transmembrane helix</keyword>
<feature type="transmembrane region" description="Helical" evidence="1">
    <location>
        <begin position="245"/>
        <end position="269"/>
    </location>
</feature>
<organism evidence="2 3">
    <name type="scientific">Salinicoccus kekensis</name>
    <dbReference type="NCBI Taxonomy" id="714307"/>
    <lineage>
        <taxon>Bacteria</taxon>
        <taxon>Bacillati</taxon>
        <taxon>Bacillota</taxon>
        <taxon>Bacilli</taxon>
        <taxon>Bacillales</taxon>
        <taxon>Staphylococcaceae</taxon>
        <taxon>Salinicoccus</taxon>
    </lineage>
</organism>
<feature type="transmembrane region" description="Helical" evidence="1">
    <location>
        <begin position="318"/>
        <end position="342"/>
    </location>
</feature>
<feature type="transmembrane region" description="Helical" evidence="1">
    <location>
        <begin position="103"/>
        <end position="124"/>
    </location>
</feature>
<dbReference type="EMBL" id="OBQF01000003">
    <property type="protein sequence ID" value="SOC42314.1"/>
    <property type="molecule type" value="Genomic_DNA"/>
</dbReference>
<feature type="transmembrane region" description="Helical" evidence="1">
    <location>
        <begin position="481"/>
        <end position="500"/>
    </location>
</feature>
<feature type="transmembrane region" description="Helical" evidence="1">
    <location>
        <begin position="173"/>
        <end position="195"/>
    </location>
</feature>
<evidence type="ECO:0000256" key="1">
    <source>
        <dbReference type="SAM" id="Phobius"/>
    </source>
</evidence>
<dbReference type="AlphaFoldDB" id="A0A285UK65"/>
<evidence type="ECO:0000313" key="2">
    <source>
        <dbReference type="EMBL" id="SOC42314.1"/>
    </source>
</evidence>
<feature type="transmembrane region" description="Helical" evidence="1">
    <location>
        <begin position="81"/>
        <end position="97"/>
    </location>
</feature>
<accession>A0A285UK65</accession>
<gene>
    <name evidence="2" type="ORF">SAMN05878391_1622</name>
</gene>
<feature type="transmembrane region" description="Helical" evidence="1">
    <location>
        <begin position="290"/>
        <end position="312"/>
    </location>
</feature>
<feature type="transmembrane region" description="Helical" evidence="1">
    <location>
        <begin position="389"/>
        <end position="409"/>
    </location>
</feature>
<reference evidence="3" key="1">
    <citation type="submission" date="2017-08" db="EMBL/GenBank/DDBJ databases">
        <authorList>
            <person name="Varghese N."/>
            <person name="Submissions S."/>
        </authorList>
    </citation>
    <scope>NUCLEOTIDE SEQUENCE [LARGE SCALE GENOMIC DNA]</scope>
    <source>
        <strain evidence="3">DSM 23173</strain>
    </source>
</reference>
<keyword evidence="3" id="KW-1185">Reference proteome</keyword>
<feature type="transmembrane region" description="Helical" evidence="1">
    <location>
        <begin position="363"/>
        <end position="383"/>
    </location>
</feature>
<sequence length="501" mass="55171">MTSYSVFFRIIKRLCQSPSIYLIINKHIDKSSSIEIILKAGLTLSILYNQTILRNFFYIYATLFVLFLIYFFSGIGVLGQLVNYLAAGVLVISWLFSSRLFKMIGGLFVAAGAIFTLTAGGSIGEIISNTTSNLPLLLFFSLLPWIGVVVKVGGLDESITQMIQDEANKVEKIYGRSVVTSYFLAIFLNISAIYIIQNILRDLFKNESVGFMNRFIIKATLRAFALAVIWSPLEVIVGLTVDSTGVSYFALLPWLLLTSIIVGLTEILLTRREFKGITIDAPFDEINSRALRSSIIKMVILLVSFLAVVMFFNVNSDLGFVMTIALIILPFSFAAAFVMIRLPIFMKTGWKTWKNHNNHMQNFSVLFLSLGIFSGGFNSSAVPEMMQQVFGYVDSFLILILLLIMVVIYGLAMIGVHPVAALAILAEVLVPVLTPENALSISIAMVVCGMSISAAAPYGVNATMTAQSMGINPYRITKMNIGFSIRMGLTGILIAMIALIV</sequence>
<proteinExistence type="predicted"/>
<evidence type="ECO:0000313" key="3">
    <source>
        <dbReference type="Proteomes" id="UP000219412"/>
    </source>
</evidence>
<feature type="transmembrane region" description="Helical" evidence="1">
    <location>
        <begin position="136"/>
        <end position="153"/>
    </location>
</feature>
<dbReference type="Proteomes" id="UP000219412">
    <property type="component" value="Unassembled WGS sequence"/>
</dbReference>